<dbReference type="Gene3D" id="2.40.160.210">
    <property type="entry name" value="Acyl-CoA thioesterase, double hotdog domain"/>
    <property type="match status" value="1"/>
</dbReference>
<feature type="region of interest" description="Disordered" evidence="3">
    <location>
        <begin position="108"/>
        <end position="127"/>
    </location>
</feature>
<dbReference type="Pfam" id="PF02551">
    <property type="entry name" value="Acyl_CoA_thio"/>
    <property type="match status" value="1"/>
</dbReference>
<dbReference type="CDD" id="cd03445">
    <property type="entry name" value="Thioesterase_II_repeat2"/>
    <property type="match status" value="1"/>
</dbReference>
<dbReference type="CDD" id="cd03444">
    <property type="entry name" value="Thioesterase_II_repeat1"/>
    <property type="match status" value="1"/>
</dbReference>
<dbReference type="SUPFAM" id="SSF54637">
    <property type="entry name" value="Thioesterase/thiol ester dehydrase-isomerase"/>
    <property type="match status" value="2"/>
</dbReference>
<proteinExistence type="inferred from homology"/>
<evidence type="ECO:0000256" key="2">
    <source>
        <dbReference type="ARBA" id="ARBA00022801"/>
    </source>
</evidence>
<evidence type="ECO:0000259" key="4">
    <source>
        <dbReference type="Pfam" id="PF02551"/>
    </source>
</evidence>
<keyword evidence="2" id="KW-0378">Hydrolase</keyword>
<dbReference type="InterPro" id="IPR003703">
    <property type="entry name" value="Acyl_CoA_thio"/>
</dbReference>
<dbReference type="InterPro" id="IPR029069">
    <property type="entry name" value="HotDog_dom_sf"/>
</dbReference>
<gene>
    <name evidence="6" type="ORF">GCM10010468_47280</name>
</gene>
<dbReference type="PANTHER" id="PTHR11066:SF34">
    <property type="entry name" value="ACYL-COENZYME A THIOESTERASE 8"/>
    <property type="match status" value="1"/>
</dbReference>
<evidence type="ECO:0000256" key="3">
    <source>
        <dbReference type="SAM" id="MobiDB-lite"/>
    </source>
</evidence>
<reference evidence="7" key="1">
    <citation type="journal article" date="2019" name="Int. J. Syst. Evol. Microbiol.">
        <title>The Global Catalogue of Microorganisms (GCM) 10K type strain sequencing project: providing services to taxonomists for standard genome sequencing and annotation.</title>
        <authorList>
            <consortium name="The Broad Institute Genomics Platform"/>
            <consortium name="The Broad Institute Genome Sequencing Center for Infectious Disease"/>
            <person name="Wu L."/>
            <person name="Ma J."/>
        </authorList>
    </citation>
    <scope>NUCLEOTIDE SEQUENCE [LARGE SCALE GENOMIC DNA]</scope>
    <source>
        <strain evidence="7">JCM 9377</strain>
    </source>
</reference>
<dbReference type="InterPro" id="IPR042171">
    <property type="entry name" value="Acyl-CoA_hotdog"/>
</dbReference>
<organism evidence="6 7">
    <name type="scientific">Actinocorallia longicatena</name>
    <dbReference type="NCBI Taxonomy" id="111803"/>
    <lineage>
        <taxon>Bacteria</taxon>
        <taxon>Bacillati</taxon>
        <taxon>Actinomycetota</taxon>
        <taxon>Actinomycetes</taxon>
        <taxon>Streptosporangiales</taxon>
        <taxon>Thermomonosporaceae</taxon>
        <taxon>Actinocorallia</taxon>
    </lineage>
</organism>
<dbReference type="EMBL" id="BAAAUV010000012">
    <property type="protein sequence ID" value="GAA3221857.1"/>
    <property type="molecule type" value="Genomic_DNA"/>
</dbReference>
<dbReference type="InterPro" id="IPR049449">
    <property type="entry name" value="TesB_ACOT8-like_N"/>
</dbReference>
<keyword evidence="7" id="KW-1185">Reference proteome</keyword>
<evidence type="ECO:0000259" key="5">
    <source>
        <dbReference type="Pfam" id="PF13622"/>
    </source>
</evidence>
<dbReference type="PANTHER" id="PTHR11066">
    <property type="entry name" value="ACYL-COA THIOESTERASE"/>
    <property type="match status" value="1"/>
</dbReference>
<sequence length="273" mass="29646">MALELAHLLDHIAPKNAGESRFIGNNLPLEYNRVFGGQILAQSIMALSAISDGKELKSFTQHFPREGDVALPMEYETTVHQAGRTFASAGVRATQAGRLVSLTSASLHRPEPGIERSDPAPDAGAPLDATRVDLPMIPWEIRVAGGTDISARDVRPARYRFWTRVPETASLPENPWLHQALLAHATDLTVIGTALLPVEGLSQDDTGTAFHSAVTSHSMWFHQRFRIDDWLLVDQSAPVMSAGRAFGGGHVWTADGRLVASFAQESMVRPITG</sequence>
<feature type="domain" description="Acyl-CoA thioesterase-like N-terminal HotDog" evidence="5">
    <location>
        <begin position="33"/>
        <end position="104"/>
    </location>
</feature>
<evidence type="ECO:0000313" key="6">
    <source>
        <dbReference type="EMBL" id="GAA3221857.1"/>
    </source>
</evidence>
<evidence type="ECO:0000256" key="1">
    <source>
        <dbReference type="ARBA" id="ARBA00006538"/>
    </source>
</evidence>
<evidence type="ECO:0000313" key="7">
    <source>
        <dbReference type="Proteomes" id="UP001501237"/>
    </source>
</evidence>
<accession>A0ABP6QF50</accession>
<dbReference type="RefSeq" id="WP_344832015.1">
    <property type="nucleotide sequence ID" value="NZ_BAAAUV010000012.1"/>
</dbReference>
<dbReference type="InterPro" id="IPR025652">
    <property type="entry name" value="TesB_C"/>
</dbReference>
<feature type="domain" description="Acyl-CoA thioesterase 2 C-terminal" evidence="4">
    <location>
        <begin position="161"/>
        <end position="265"/>
    </location>
</feature>
<dbReference type="Pfam" id="PF13622">
    <property type="entry name" value="4HBT_3"/>
    <property type="match status" value="1"/>
</dbReference>
<comment type="caution">
    <text evidence="6">The sequence shown here is derived from an EMBL/GenBank/DDBJ whole genome shotgun (WGS) entry which is preliminary data.</text>
</comment>
<dbReference type="Proteomes" id="UP001501237">
    <property type="component" value="Unassembled WGS sequence"/>
</dbReference>
<name>A0ABP6QF50_9ACTN</name>
<protein>
    <submittedName>
        <fullName evidence="6">Acyl-CoA thioesterase II</fullName>
    </submittedName>
</protein>
<feature type="compositionally biased region" description="Basic and acidic residues" evidence="3">
    <location>
        <begin position="108"/>
        <end position="119"/>
    </location>
</feature>
<comment type="similarity">
    <text evidence="1">Belongs to the C/M/P thioester hydrolase family.</text>
</comment>